<dbReference type="GO" id="GO:0016787">
    <property type="term" value="F:hydrolase activity"/>
    <property type="evidence" value="ECO:0007669"/>
    <property type="project" value="UniProtKB-KW"/>
</dbReference>
<dbReference type="GeneID" id="24439193"/>
<dbReference type="InterPro" id="IPR029058">
    <property type="entry name" value="AB_hydrolase_fold"/>
</dbReference>
<dbReference type="Proteomes" id="UP000009168">
    <property type="component" value="Unassembled WGS sequence"/>
</dbReference>
<sequence length="236" mass="27142">MDKQLVVNQEFNQVEESKEDSQLIPQSASYVHGLESGFNGSKHRYLQNSFQKCYYVSMNMSLWNIQKKNSLLRNLCTNFFRPSRAAEESLKGCLKIQEDELKVNKPDIILGSSWGGGIGLLMVSEGIWDGPIVLCCPALKYLLDKVGQTPKYKWNEIVDRINQKNLGKNIVIIHGTKDKTIPYQNSVDCSKQIKDCQLITIENGDHKLNDYIIKNDRLKGIMYDLYKKYKLEQLNK</sequence>
<dbReference type="OrthoDB" id="425723at2759"/>
<gene>
    <name evidence="1" type="ORF">TTHERM_000477071</name>
</gene>
<keyword evidence="2" id="KW-1185">Reference proteome</keyword>
<reference evidence="2" key="1">
    <citation type="journal article" date="2006" name="PLoS Biol.">
        <title>Macronuclear genome sequence of the ciliate Tetrahymena thermophila, a model eukaryote.</title>
        <authorList>
            <person name="Eisen J.A."/>
            <person name="Coyne R.S."/>
            <person name="Wu M."/>
            <person name="Wu D."/>
            <person name="Thiagarajan M."/>
            <person name="Wortman J.R."/>
            <person name="Badger J.H."/>
            <person name="Ren Q."/>
            <person name="Amedeo P."/>
            <person name="Jones K.M."/>
            <person name="Tallon L.J."/>
            <person name="Delcher A.L."/>
            <person name="Salzberg S.L."/>
            <person name="Silva J.C."/>
            <person name="Haas B.J."/>
            <person name="Majoros W.H."/>
            <person name="Farzad M."/>
            <person name="Carlton J.M."/>
            <person name="Smith R.K. Jr."/>
            <person name="Garg J."/>
            <person name="Pearlman R.E."/>
            <person name="Karrer K.M."/>
            <person name="Sun L."/>
            <person name="Manning G."/>
            <person name="Elde N.C."/>
            <person name="Turkewitz A.P."/>
            <person name="Asai D.J."/>
            <person name="Wilkes D.E."/>
            <person name="Wang Y."/>
            <person name="Cai H."/>
            <person name="Collins K."/>
            <person name="Stewart B.A."/>
            <person name="Lee S.R."/>
            <person name="Wilamowska K."/>
            <person name="Weinberg Z."/>
            <person name="Ruzzo W.L."/>
            <person name="Wloga D."/>
            <person name="Gaertig J."/>
            <person name="Frankel J."/>
            <person name="Tsao C.-C."/>
            <person name="Gorovsky M.A."/>
            <person name="Keeling P.J."/>
            <person name="Waller R.F."/>
            <person name="Patron N.J."/>
            <person name="Cherry J.M."/>
            <person name="Stover N.A."/>
            <person name="Krieger C.J."/>
            <person name="del Toro C."/>
            <person name="Ryder H.F."/>
            <person name="Williamson S.C."/>
            <person name="Barbeau R.A."/>
            <person name="Hamilton E.P."/>
            <person name="Orias E."/>
        </authorList>
    </citation>
    <scope>NUCLEOTIDE SEQUENCE [LARGE SCALE GENOMIC DNA]</scope>
    <source>
        <strain evidence="2">SB210</strain>
    </source>
</reference>
<dbReference type="KEGG" id="tet:TTHERM_000477071"/>
<dbReference type="SUPFAM" id="SSF53474">
    <property type="entry name" value="alpha/beta-Hydrolases"/>
    <property type="match status" value="1"/>
</dbReference>
<dbReference type="EMBL" id="GG662667">
    <property type="protein sequence ID" value="EWS74061.1"/>
    <property type="molecule type" value="Genomic_DNA"/>
</dbReference>
<evidence type="ECO:0000313" key="1">
    <source>
        <dbReference type="EMBL" id="EWS74061.1"/>
    </source>
</evidence>
<evidence type="ECO:0000313" key="2">
    <source>
        <dbReference type="Proteomes" id="UP000009168"/>
    </source>
</evidence>
<protein>
    <submittedName>
        <fullName evidence="1">Alpha/beta superfamily hydrolase</fullName>
    </submittedName>
</protein>
<proteinExistence type="predicted"/>
<dbReference type="AlphaFoldDB" id="W7XHU8"/>
<name>W7XHU8_TETTS</name>
<dbReference type="RefSeq" id="XP_012653394.1">
    <property type="nucleotide sequence ID" value="XM_012797940.1"/>
</dbReference>
<dbReference type="Gene3D" id="3.40.50.1820">
    <property type="entry name" value="alpha/beta hydrolase"/>
    <property type="match status" value="1"/>
</dbReference>
<organism evidence="1 2">
    <name type="scientific">Tetrahymena thermophila (strain SB210)</name>
    <dbReference type="NCBI Taxonomy" id="312017"/>
    <lineage>
        <taxon>Eukaryota</taxon>
        <taxon>Sar</taxon>
        <taxon>Alveolata</taxon>
        <taxon>Ciliophora</taxon>
        <taxon>Intramacronucleata</taxon>
        <taxon>Oligohymenophorea</taxon>
        <taxon>Hymenostomatida</taxon>
        <taxon>Tetrahymenina</taxon>
        <taxon>Tetrahymenidae</taxon>
        <taxon>Tetrahymena</taxon>
    </lineage>
</organism>
<dbReference type="InParanoid" id="W7XHU8"/>
<keyword evidence="1" id="KW-0378">Hydrolase</keyword>
<accession>W7XHU8</accession>